<organism evidence="14 15">
    <name type="scientific">Niabella ginsengisoli</name>
    <dbReference type="NCBI Taxonomy" id="522298"/>
    <lineage>
        <taxon>Bacteria</taxon>
        <taxon>Pseudomonadati</taxon>
        <taxon>Bacteroidota</taxon>
        <taxon>Chitinophagia</taxon>
        <taxon>Chitinophagales</taxon>
        <taxon>Chitinophagaceae</taxon>
        <taxon>Niabella</taxon>
    </lineage>
</organism>
<dbReference type="Gene3D" id="1.10.20.140">
    <property type="match status" value="1"/>
</dbReference>
<feature type="region of interest" description="Interaction with substrate tRNA" evidence="10">
    <location>
        <begin position="181"/>
        <end position="185"/>
    </location>
</feature>
<comment type="similarity">
    <text evidence="3 10 13">Belongs to the IPP transferase family.</text>
</comment>
<sequence length="327" mass="37538">MATHINVAKKKQRIIINKLSISNQKTLLVIAGPTAVGKTAHAIEVARHFKTVILSADSRQCYKELNIGVARPSVQELNEVPHYFIASHSIHDDINAAWYEAYALNLLKQLFNEHDLIVVTGGTGLYIKALVEGLDVIPAVDDKIRQHVIDNYNANGLNWLQQQLQFHDPLFSAEGEMQNPQRMMRALEVALASGQSILTFRKKPKDPRAFNILQVGLELPRPILNERINARVEMMMRSGLESEARQLLPHRHLNALQTVGYKEIFEYLDSNVTLNEAEEQIKQNTRRYAKRQMTWFKRQPNMHWINLQEEKEITPHILSLRNYGQIT</sequence>
<evidence type="ECO:0000256" key="13">
    <source>
        <dbReference type="RuleBase" id="RU003785"/>
    </source>
</evidence>
<feature type="site" description="Interaction with substrate tRNA" evidence="10">
    <location>
        <position position="123"/>
    </location>
</feature>
<keyword evidence="7 10" id="KW-0067">ATP-binding</keyword>
<evidence type="ECO:0000313" key="14">
    <source>
        <dbReference type="EMBL" id="MCH5599589.1"/>
    </source>
</evidence>
<dbReference type="InterPro" id="IPR027417">
    <property type="entry name" value="P-loop_NTPase"/>
</dbReference>
<dbReference type="Gene3D" id="3.40.50.300">
    <property type="entry name" value="P-loop containing nucleotide triphosphate hydrolases"/>
    <property type="match status" value="1"/>
</dbReference>
<dbReference type="PANTHER" id="PTHR11088">
    <property type="entry name" value="TRNA DIMETHYLALLYLTRANSFERASE"/>
    <property type="match status" value="1"/>
</dbReference>
<evidence type="ECO:0000256" key="11">
    <source>
        <dbReference type="RuleBase" id="RU003783"/>
    </source>
</evidence>
<comment type="caution">
    <text evidence="10">Lacks conserved residue(s) required for the propagation of feature annotation.</text>
</comment>
<dbReference type="Pfam" id="PF01715">
    <property type="entry name" value="IPPT"/>
    <property type="match status" value="1"/>
</dbReference>
<feature type="binding site" evidence="10">
    <location>
        <begin position="34"/>
        <end position="39"/>
    </location>
    <ligand>
        <name>substrate</name>
    </ligand>
</feature>
<dbReference type="PANTHER" id="PTHR11088:SF60">
    <property type="entry name" value="TRNA DIMETHYLALLYLTRANSFERASE"/>
    <property type="match status" value="1"/>
</dbReference>
<comment type="catalytic activity">
    <reaction evidence="9 10 11">
        <text>adenosine(37) in tRNA + dimethylallyl diphosphate = N(6)-dimethylallyladenosine(37) in tRNA + diphosphate</text>
        <dbReference type="Rhea" id="RHEA:26482"/>
        <dbReference type="Rhea" id="RHEA-COMP:10162"/>
        <dbReference type="Rhea" id="RHEA-COMP:10375"/>
        <dbReference type="ChEBI" id="CHEBI:33019"/>
        <dbReference type="ChEBI" id="CHEBI:57623"/>
        <dbReference type="ChEBI" id="CHEBI:74411"/>
        <dbReference type="ChEBI" id="CHEBI:74415"/>
        <dbReference type="EC" id="2.5.1.75"/>
    </reaction>
</comment>
<dbReference type="Proteomes" id="UP001202248">
    <property type="component" value="Unassembled WGS sequence"/>
</dbReference>
<comment type="function">
    <text evidence="2 10 12">Catalyzes the transfer of a dimethylallyl group onto the adenine at position 37 in tRNAs that read codons beginning with uridine, leading to the formation of N6-(dimethylallyl)adenosine (i(6)A).</text>
</comment>
<dbReference type="RefSeq" id="WP_240831631.1">
    <property type="nucleotide sequence ID" value="NZ_JAKWBL010000004.1"/>
</dbReference>
<feature type="region of interest" description="Interaction with substrate tRNA" evidence="10">
    <location>
        <begin position="57"/>
        <end position="60"/>
    </location>
</feature>
<feature type="binding site" evidence="10">
    <location>
        <begin position="32"/>
        <end position="39"/>
    </location>
    <ligand>
        <name>ATP</name>
        <dbReference type="ChEBI" id="CHEBI:30616"/>
    </ligand>
</feature>
<protein>
    <recommendedName>
        <fullName evidence="10">tRNA dimethylallyltransferase</fullName>
        <ecNumber evidence="10">2.5.1.75</ecNumber>
    </recommendedName>
    <alternativeName>
        <fullName evidence="10">Dimethylallyl diphosphate:tRNA dimethylallyltransferase</fullName>
        <shortName evidence="10">DMAPP:tRNA dimethylallyltransferase</shortName>
        <shortName evidence="10">DMATase</shortName>
    </alternativeName>
    <alternativeName>
        <fullName evidence="10">Isopentenyl-diphosphate:tRNA isopentenyltransferase</fullName>
        <shortName evidence="10">IPP transferase</shortName>
        <shortName evidence="10">IPPT</shortName>
        <shortName evidence="10">IPTase</shortName>
    </alternativeName>
</protein>
<dbReference type="SUPFAM" id="SSF52540">
    <property type="entry name" value="P-loop containing nucleoside triphosphate hydrolases"/>
    <property type="match status" value="2"/>
</dbReference>
<comment type="caution">
    <text evidence="14">The sequence shown here is derived from an EMBL/GenBank/DDBJ whole genome shotgun (WGS) entry which is preliminary data.</text>
</comment>
<dbReference type="NCBIfam" id="TIGR00174">
    <property type="entry name" value="miaA"/>
    <property type="match status" value="1"/>
</dbReference>
<keyword evidence="4 10" id="KW-0808">Transferase</keyword>
<accession>A0ABS9SMK9</accession>
<evidence type="ECO:0000256" key="4">
    <source>
        <dbReference type="ARBA" id="ARBA00022679"/>
    </source>
</evidence>
<evidence type="ECO:0000256" key="12">
    <source>
        <dbReference type="RuleBase" id="RU003784"/>
    </source>
</evidence>
<keyword evidence="6 10" id="KW-0547">Nucleotide-binding</keyword>
<dbReference type="InterPro" id="IPR039657">
    <property type="entry name" value="Dimethylallyltransferase"/>
</dbReference>
<evidence type="ECO:0000256" key="1">
    <source>
        <dbReference type="ARBA" id="ARBA00001946"/>
    </source>
</evidence>
<dbReference type="EC" id="2.5.1.75" evidence="10"/>
<comment type="subunit">
    <text evidence="10">Monomer.</text>
</comment>
<name>A0ABS9SMK9_9BACT</name>
<feature type="site" description="Interaction with substrate tRNA" evidence="10">
    <location>
        <position position="145"/>
    </location>
</feature>
<comment type="cofactor">
    <cofactor evidence="1 10">
        <name>Mg(2+)</name>
        <dbReference type="ChEBI" id="CHEBI:18420"/>
    </cofactor>
</comment>
<keyword evidence="15" id="KW-1185">Reference proteome</keyword>
<evidence type="ECO:0000256" key="7">
    <source>
        <dbReference type="ARBA" id="ARBA00022840"/>
    </source>
</evidence>
<gene>
    <name evidence="10 14" type="primary">miaA</name>
    <name evidence="14" type="ORF">MKP09_17590</name>
</gene>
<evidence type="ECO:0000256" key="8">
    <source>
        <dbReference type="ARBA" id="ARBA00022842"/>
    </source>
</evidence>
<evidence type="ECO:0000256" key="3">
    <source>
        <dbReference type="ARBA" id="ARBA00005842"/>
    </source>
</evidence>
<proteinExistence type="inferred from homology"/>
<keyword evidence="5 10" id="KW-0819">tRNA processing</keyword>
<evidence type="ECO:0000313" key="15">
    <source>
        <dbReference type="Proteomes" id="UP001202248"/>
    </source>
</evidence>
<evidence type="ECO:0000256" key="9">
    <source>
        <dbReference type="ARBA" id="ARBA00049563"/>
    </source>
</evidence>
<dbReference type="GO" id="GO:0052381">
    <property type="term" value="F:tRNA dimethylallyltransferase activity"/>
    <property type="evidence" value="ECO:0007669"/>
    <property type="project" value="UniProtKB-EC"/>
</dbReference>
<evidence type="ECO:0000256" key="10">
    <source>
        <dbReference type="HAMAP-Rule" id="MF_00185"/>
    </source>
</evidence>
<dbReference type="InterPro" id="IPR018022">
    <property type="entry name" value="IPT"/>
</dbReference>
<keyword evidence="8 10" id="KW-0460">Magnesium</keyword>
<evidence type="ECO:0000256" key="5">
    <source>
        <dbReference type="ARBA" id="ARBA00022694"/>
    </source>
</evidence>
<dbReference type="HAMAP" id="MF_00185">
    <property type="entry name" value="IPP_trans"/>
    <property type="match status" value="1"/>
</dbReference>
<evidence type="ECO:0000256" key="6">
    <source>
        <dbReference type="ARBA" id="ARBA00022741"/>
    </source>
</evidence>
<reference evidence="14 15" key="1">
    <citation type="submission" date="2022-02" db="EMBL/GenBank/DDBJ databases">
        <authorList>
            <person name="Min J."/>
        </authorList>
    </citation>
    <scope>NUCLEOTIDE SEQUENCE [LARGE SCALE GENOMIC DNA]</scope>
    <source>
        <strain evidence="14 15">GR10-1</strain>
    </source>
</reference>
<dbReference type="EMBL" id="JAKWBL010000004">
    <property type="protein sequence ID" value="MCH5599589.1"/>
    <property type="molecule type" value="Genomic_DNA"/>
</dbReference>
<evidence type="ECO:0000256" key="2">
    <source>
        <dbReference type="ARBA" id="ARBA00003213"/>
    </source>
</evidence>